<keyword evidence="4 7" id="KW-0812">Transmembrane</keyword>
<evidence type="ECO:0000313" key="10">
    <source>
        <dbReference type="EMBL" id="QOW22328.1"/>
    </source>
</evidence>
<sequence>MNLSADWSDLLRVVVVGSCAYLALVVLLRGYGKRTLSKINAFDFVVTIALGSILATILLSKSVSLLEGVTALVVLMSWQFAFSWLAARSSRVRKIIASEPRLLAHDGELLTSALRDERIAADEVMQALRNHGFQRLHEVRCVVLEPDGTLSVIGRDTPAA</sequence>
<dbReference type="Pfam" id="PF04239">
    <property type="entry name" value="DUF421"/>
    <property type="match status" value="1"/>
</dbReference>
<feature type="transmembrane region" description="Helical" evidence="7">
    <location>
        <begin position="65"/>
        <end position="87"/>
    </location>
</feature>
<organism evidence="10 11">
    <name type="scientific">Novilysobacter avium</name>
    <dbReference type="NCBI Taxonomy" id="2781023"/>
    <lineage>
        <taxon>Bacteria</taxon>
        <taxon>Pseudomonadati</taxon>
        <taxon>Pseudomonadota</taxon>
        <taxon>Gammaproteobacteria</taxon>
        <taxon>Lysobacterales</taxon>
        <taxon>Lysobacteraceae</taxon>
        <taxon>Novilysobacter</taxon>
    </lineage>
</organism>
<dbReference type="PANTHER" id="PTHR34582:SF6">
    <property type="entry name" value="UPF0702 TRANSMEMBRANE PROTEIN YCAP"/>
    <property type="match status" value="1"/>
</dbReference>
<evidence type="ECO:0000256" key="2">
    <source>
        <dbReference type="ARBA" id="ARBA00006448"/>
    </source>
</evidence>
<dbReference type="Proteomes" id="UP000593932">
    <property type="component" value="Chromosome"/>
</dbReference>
<feature type="domain" description="YetF C-terminal" evidence="8">
    <location>
        <begin position="88"/>
        <end position="156"/>
    </location>
</feature>
<keyword evidence="3" id="KW-1003">Cell membrane</keyword>
<evidence type="ECO:0000256" key="7">
    <source>
        <dbReference type="SAM" id="Phobius"/>
    </source>
</evidence>
<dbReference type="InterPro" id="IPR007353">
    <property type="entry name" value="DUF421"/>
</dbReference>
<keyword evidence="6 7" id="KW-0472">Membrane</keyword>
<proteinExistence type="inferred from homology"/>
<accession>A0A7S6UL41</accession>
<feature type="transmembrane region" description="Helical" evidence="7">
    <location>
        <begin position="12"/>
        <end position="32"/>
    </location>
</feature>
<evidence type="ECO:0000259" key="9">
    <source>
        <dbReference type="Pfam" id="PF20730"/>
    </source>
</evidence>
<dbReference type="Pfam" id="PF20730">
    <property type="entry name" value="YetF_N"/>
    <property type="match status" value="1"/>
</dbReference>
<evidence type="ECO:0000256" key="4">
    <source>
        <dbReference type="ARBA" id="ARBA00022692"/>
    </source>
</evidence>
<evidence type="ECO:0000256" key="1">
    <source>
        <dbReference type="ARBA" id="ARBA00004651"/>
    </source>
</evidence>
<dbReference type="Gene3D" id="3.30.240.20">
    <property type="entry name" value="bsu07140 like domains"/>
    <property type="match status" value="1"/>
</dbReference>
<protein>
    <submittedName>
        <fullName evidence="10">DUF421 domain-containing protein</fullName>
    </submittedName>
</protein>
<dbReference type="InterPro" id="IPR023090">
    <property type="entry name" value="UPF0702_alpha/beta_dom_sf"/>
</dbReference>
<gene>
    <name evidence="10" type="ORF">INQ42_01565</name>
</gene>
<feature type="transmembrane region" description="Helical" evidence="7">
    <location>
        <begin position="39"/>
        <end position="59"/>
    </location>
</feature>
<feature type="domain" description="YetF-like N-terminal transmembrane" evidence="9">
    <location>
        <begin position="20"/>
        <end position="77"/>
    </location>
</feature>
<evidence type="ECO:0000313" key="11">
    <source>
        <dbReference type="Proteomes" id="UP000593932"/>
    </source>
</evidence>
<dbReference type="InterPro" id="IPR048454">
    <property type="entry name" value="YetF_N"/>
</dbReference>
<comment type="subcellular location">
    <subcellularLocation>
        <location evidence="1">Cell membrane</location>
        <topology evidence="1">Multi-pass membrane protein</topology>
    </subcellularLocation>
</comment>
<comment type="similarity">
    <text evidence="2">Belongs to the UPF0702 family.</text>
</comment>
<keyword evidence="5 7" id="KW-1133">Transmembrane helix</keyword>
<name>A0A7S6UL41_9GAMM</name>
<evidence type="ECO:0000256" key="3">
    <source>
        <dbReference type="ARBA" id="ARBA00022475"/>
    </source>
</evidence>
<evidence type="ECO:0000256" key="5">
    <source>
        <dbReference type="ARBA" id="ARBA00022989"/>
    </source>
</evidence>
<reference evidence="10 11" key="1">
    <citation type="submission" date="2020-10" db="EMBL/GenBank/DDBJ databases">
        <title>complete genome sequencing of Lysobacter sp. H23M41.</title>
        <authorList>
            <person name="Bae J.-W."/>
            <person name="Lee S.-Y."/>
        </authorList>
    </citation>
    <scope>NUCLEOTIDE SEQUENCE [LARGE SCALE GENOMIC DNA]</scope>
    <source>
        <strain evidence="10 11">H23M41</strain>
    </source>
</reference>
<keyword evidence="11" id="KW-1185">Reference proteome</keyword>
<dbReference type="RefSeq" id="WP_194034866.1">
    <property type="nucleotide sequence ID" value="NZ_CP063657.1"/>
</dbReference>
<dbReference type="PANTHER" id="PTHR34582">
    <property type="entry name" value="UPF0702 TRANSMEMBRANE PROTEIN YCAP"/>
    <property type="match status" value="1"/>
</dbReference>
<evidence type="ECO:0000259" key="8">
    <source>
        <dbReference type="Pfam" id="PF04239"/>
    </source>
</evidence>
<dbReference type="EMBL" id="CP063657">
    <property type="protein sequence ID" value="QOW22328.1"/>
    <property type="molecule type" value="Genomic_DNA"/>
</dbReference>
<evidence type="ECO:0000256" key="6">
    <source>
        <dbReference type="ARBA" id="ARBA00023136"/>
    </source>
</evidence>